<keyword evidence="2" id="KW-1185">Reference proteome</keyword>
<accession>A0ABT5R186</accession>
<dbReference type="EMBL" id="JAJUBC010000012">
    <property type="protein sequence ID" value="MDD1793920.1"/>
    <property type="molecule type" value="Genomic_DNA"/>
</dbReference>
<reference evidence="1" key="1">
    <citation type="submission" date="2021-12" db="EMBL/GenBank/DDBJ databases">
        <title>Enterovibrio ZSDZ35 sp. nov. and Enterovibrio ZSDZ42 sp. nov., isolated from coastal seawater in Qingdao.</title>
        <authorList>
            <person name="Zhang P."/>
        </authorList>
    </citation>
    <scope>NUCLEOTIDE SEQUENCE</scope>
    <source>
        <strain evidence="1">ZSDZ42</strain>
    </source>
</reference>
<sequence length="107" mass="12116">MKKVIALIVTLIITNVLWLFVFVHSAINHGVTMTYHNASYEYTIDALNQAIIVANENLVGKSINEVRDIIKLDVTGSKPFVKEGCLYISQLCLKLNDEQVVYQVEFE</sequence>
<proteinExistence type="predicted"/>
<organism evidence="1 2">
    <name type="scientific">Enterovibrio gelatinilyticus</name>
    <dbReference type="NCBI Taxonomy" id="2899819"/>
    <lineage>
        <taxon>Bacteria</taxon>
        <taxon>Pseudomonadati</taxon>
        <taxon>Pseudomonadota</taxon>
        <taxon>Gammaproteobacteria</taxon>
        <taxon>Vibrionales</taxon>
        <taxon>Vibrionaceae</taxon>
        <taxon>Enterovibrio</taxon>
    </lineage>
</organism>
<evidence type="ECO:0000313" key="1">
    <source>
        <dbReference type="EMBL" id="MDD1793920.1"/>
    </source>
</evidence>
<evidence type="ECO:0000313" key="2">
    <source>
        <dbReference type="Proteomes" id="UP001149400"/>
    </source>
</evidence>
<dbReference type="Proteomes" id="UP001149400">
    <property type="component" value="Unassembled WGS sequence"/>
</dbReference>
<protein>
    <submittedName>
        <fullName evidence="1">Uncharacterized protein</fullName>
    </submittedName>
</protein>
<dbReference type="RefSeq" id="WP_274164764.1">
    <property type="nucleotide sequence ID" value="NZ_JAJUBC010000012.1"/>
</dbReference>
<gene>
    <name evidence="1" type="ORF">LRP50_12320</name>
</gene>
<name>A0ABT5R186_9GAMM</name>
<comment type="caution">
    <text evidence="1">The sequence shown here is derived from an EMBL/GenBank/DDBJ whole genome shotgun (WGS) entry which is preliminary data.</text>
</comment>